<dbReference type="GO" id="GO:0016491">
    <property type="term" value="F:oxidoreductase activity"/>
    <property type="evidence" value="ECO:0007669"/>
    <property type="project" value="UniProtKB-KW"/>
</dbReference>
<evidence type="ECO:0000256" key="1">
    <source>
        <dbReference type="ARBA" id="ARBA00006484"/>
    </source>
</evidence>
<evidence type="ECO:0000313" key="4">
    <source>
        <dbReference type="Proteomes" id="UP000216339"/>
    </source>
</evidence>
<dbReference type="PRINTS" id="PR00081">
    <property type="entry name" value="GDHRDH"/>
</dbReference>
<dbReference type="EMBL" id="MQWD01000001">
    <property type="protein sequence ID" value="PAP78553.1"/>
    <property type="molecule type" value="Genomic_DNA"/>
</dbReference>
<protein>
    <recommendedName>
        <fullName evidence="5">Short-chain dehydrogenase</fullName>
    </recommendedName>
</protein>
<dbReference type="Gene3D" id="3.40.50.720">
    <property type="entry name" value="NAD(P)-binding Rossmann-like Domain"/>
    <property type="match status" value="1"/>
</dbReference>
<dbReference type="OrthoDB" id="9788235at2"/>
<comment type="similarity">
    <text evidence="1">Belongs to the short-chain dehydrogenases/reductases (SDR) family.</text>
</comment>
<dbReference type="SUPFAM" id="SSF51735">
    <property type="entry name" value="NAD(P)-binding Rossmann-fold domains"/>
    <property type="match status" value="1"/>
</dbReference>
<dbReference type="PANTHER" id="PTHR43669:SF8">
    <property type="entry name" value="SHORT-CHAIN TYPE DEHYDROGENASE_REDUCTASE-RELATED"/>
    <property type="match status" value="1"/>
</dbReference>
<dbReference type="Proteomes" id="UP000216339">
    <property type="component" value="Unassembled WGS sequence"/>
</dbReference>
<evidence type="ECO:0000256" key="2">
    <source>
        <dbReference type="ARBA" id="ARBA00023002"/>
    </source>
</evidence>
<keyword evidence="4" id="KW-1185">Reference proteome</keyword>
<dbReference type="PANTHER" id="PTHR43669">
    <property type="entry name" value="5-KETO-D-GLUCONATE 5-REDUCTASE"/>
    <property type="match status" value="1"/>
</dbReference>
<dbReference type="AlphaFoldDB" id="A0A271J545"/>
<accession>A0A271J545</accession>
<organism evidence="3 4">
    <name type="scientific">Rubrivirga marina</name>
    <dbReference type="NCBI Taxonomy" id="1196024"/>
    <lineage>
        <taxon>Bacteria</taxon>
        <taxon>Pseudomonadati</taxon>
        <taxon>Rhodothermota</taxon>
        <taxon>Rhodothermia</taxon>
        <taxon>Rhodothermales</taxon>
        <taxon>Rubricoccaceae</taxon>
        <taxon>Rubrivirga</taxon>
    </lineage>
</organism>
<dbReference type="CDD" id="cd05233">
    <property type="entry name" value="SDR_c"/>
    <property type="match status" value="1"/>
</dbReference>
<name>A0A271J545_9BACT</name>
<comment type="caution">
    <text evidence="3">The sequence shown here is derived from an EMBL/GenBank/DDBJ whole genome shotgun (WGS) entry which is preliminary data.</text>
</comment>
<dbReference type="RefSeq" id="WP_095512230.1">
    <property type="nucleotide sequence ID" value="NZ_MQWD01000001.1"/>
</dbReference>
<dbReference type="InterPro" id="IPR036291">
    <property type="entry name" value="NAD(P)-bd_dom_sf"/>
</dbReference>
<sequence>MPDSHVPDLSGRVIVVTGAAGRLGRVVAGQLTAAGARVAGFDRDAHDVGALSLEADVTDEDAVADAFARVADGLGEPDGLVHTVGMWAGKPFAETTLADWHTALDVNLTSTFVVFRAAVRRMLGAGQAGRLVALASGQGADKGVAEQAAYSAAKAGVVRLVEAIAAEYRAEDVTAAAVAPSMILFGDEPEGTRGVEVDEVARLCVTLCGSAGAVHSGSVLRAYGSMR</sequence>
<proteinExistence type="inferred from homology"/>
<evidence type="ECO:0000313" key="3">
    <source>
        <dbReference type="EMBL" id="PAP78553.1"/>
    </source>
</evidence>
<dbReference type="InterPro" id="IPR002347">
    <property type="entry name" value="SDR_fam"/>
</dbReference>
<reference evidence="3 4" key="1">
    <citation type="submission" date="2016-11" db="EMBL/GenBank/DDBJ databases">
        <title>Study of marine rhodopsin-containing bacteria.</title>
        <authorList>
            <person name="Yoshizawa S."/>
            <person name="Kumagai Y."/>
            <person name="Kogure K."/>
        </authorList>
    </citation>
    <scope>NUCLEOTIDE SEQUENCE [LARGE SCALE GENOMIC DNA]</scope>
    <source>
        <strain evidence="3 4">SAORIC-28</strain>
    </source>
</reference>
<evidence type="ECO:0008006" key="5">
    <source>
        <dbReference type="Google" id="ProtNLM"/>
    </source>
</evidence>
<dbReference type="Pfam" id="PF00106">
    <property type="entry name" value="adh_short"/>
    <property type="match status" value="1"/>
</dbReference>
<keyword evidence="2" id="KW-0560">Oxidoreductase</keyword>
<gene>
    <name evidence="3" type="ORF">BSZ37_20050</name>
</gene>